<keyword evidence="9" id="KW-1185">Reference proteome</keyword>
<keyword evidence="5 7" id="KW-0067">ATP-binding</keyword>
<dbReference type="Proteomes" id="UP000051378">
    <property type="component" value="Unassembled WGS sequence"/>
</dbReference>
<organism evidence="8 9">
    <name type="scientific">Holzapfeliella floricola DSM 23037 = JCM 16512</name>
    <dbReference type="NCBI Taxonomy" id="1423744"/>
    <lineage>
        <taxon>Bacteria</taxon>
        <taxon>Bacillati</taxon>
        <taxon>Bacillota</taxon>
        <taxon>Bacilli</taxon>
        <taxon>Lactobacillales</taxon>
        <taxon>Lactobacillaceae</taxon>
        <taxon>Holzapfeliella</taxon>
    </lineage>
</organism>
<feature type="binding site" evidence="7">
    <location>
        <begin position="10"/>
        <end position="15"/>
    </location>
    <ligand>
        <name>ATP</name>
        <dbReference type="ChEBI" id="CHEBI:30616"/>
    </ligand>
</feature>
<dbReference type="RefSeq" id="WP_056974111.1">
    <property type="nucleotide sequence ID" value="NZ_AYZL01000006.1"/>
</dbReference>
<dbReference type="InterPro" id="IPR027417">
    <property type="entry name" value="P-loop_NTPase"/>
</dbReference>
<accession>A0A0R2DNS6</accession>
<feature type="binding site" evidence="7">
    <location>
        <position position="32"/>
    </location>
    <ligand>
        <name>substrate</name>
    </ligand>
</feature>
<dbReference type="Pfam" id="PF01202">
    <property type="entry name" value="SKI"/>
    <property type="match status" value="1"/>
</dbReference>
<evidence type="ECO:0000256" key="3">
    <source>
        <dbReference type="ARBA" id="ARBA00022741"/>
    </source>
</evidence>
<reference evidence="8 9" key="1">
    <citation type="journal article" date="2015" name="Genome Announc.">
        <title>Expanding the biotechnology potential of lactobacilli through comparative genomics of 213 strains and associated genera.</title>
        <authorList>
            <person name="Sun Z."/>
            <person name="Harris H.M."/>
            <person name="McCann A."/>
            <person name="Guo C."/>
            <person name="Argimon S."/>
            <person name="Zhang W."/>
            <person name="Yang X."/>
            <person name="Jeffery I.B."/>
            <person name="Cooney J.C."/>
            <person name="Kagawa T.F."/>
            <person name="Liu W."/>
            <person name="Song Y."/>
            <person name="Salvetti E."/>
            <person name="Wrobel A."/>
            <person name="Rasinkangas P."/>
            <person name="Parkhill J."/>
            <person name="Rea M.C."/>
            <person name="O'Sullivan O."/>
            <person name="Ritari J."/>
            <person name="Douillard F.P."/>
            <person name="Paul Ross R."/>
            <person name="Yang R."/>
            <person name="Briner A.E."/>
            <person name="Felis G.E."/>
            <person name="de Vos W.M."/>
            <person name="Barrangou R."/>
            <person name="Klaenhammer T.R."/>
            <person name="Caufield P.W."/>
            <person name="Cui Y."/>
            <person name="Zhang H."/>
            <person name="O'Toole P.W."/>
        </authorList>
    </citation>
    <scope>NUCLEOTIDE SEQUENCE [LARGE SCALE GENOMIC DNA]</scope>
    <source>
        <strain evidence="8 9">DSM 23037</strain>
    </source>
</reference>
<feature type="binding site" evidence="7">
    <location>
        <position position="116"/>
    </location>
    <ligand>
        <name>ATP</name>
        <dbReference type="ChEBI" id="CHEBI:30616"/>
    </ligand>
</feature>
<proteinExistence type="inferred from homology"/>
<dbReference type="AlphaFoldDB" id="A0A0R2DNS6"/>
<comment type="catalytic activity">
    <reaction evidence="7">
        <text>shikimate + ATP = 3-phosphoshikimate + ADP + H(+)</text>
        <dbReference type="Rhea" id="RHEA:13121"/>
        <dbReference type="ChEBI" id="CHEBI:15378"/>
        <dbReference type="ChEBI" id="CHEBI:30616"/>
        <dbReference type="ChEBI" id="CHEBI:36208"/>
        <dbReference type="ChEBI" id="CHEBI:145989"/>
        <dbReference type="ChEBI" id="CHEBI:456216"/>
        <dbReference type="EC" id="2.7.1.71"/>
    </reaction>
</comment>
<comment type="function">
    <text evidence="7">Catalyzes the specific phosphorylation of the 3-hydroxyl group of shikimic acid using ATP as a cosubstrate.</text>
</comment>
<comment type="caution">
    <text evidence="8">The sequence shown here is derived from an EMBL/GenBank/DDBJ whole genome shotgun (WGS) entry which is preliminary data.</text>
</comment>
<evidence type="ECO:0000256" key="7">
    <source>
        <dbReference type="HAMAP-Rule" id="MF_00109"/>
    </source>
</evidence>
<evidence type="ECO:0000313" key="8">
    <source>
        <dbReference type="EMBL" id="KRN04795.1"/>
    </source>
</evidence>
<evidence type="ECO:0000256" key="5">
    <source>
        <dbReference type="ARBA" id="ARBA00022840"/>
    </source>
</evidence>
<keyword evidence="7" id="KW-0460">Magnesium</keyword>
<dbReference type="CDD" id="cd00464">
    <property type="entry name" value="SK"/>
    <property type="match status" value="1"/>
</dbReference>
<feature type="binding site" evidence="7">
    <location>
        <position position="14"/>
    </location>
    <ligand>
        <name>Mg(2+)</name>
        <dbReference type="ChEBI" id="CHEBI:18420"/>
    </ligand>
</feature>
<keyword evidence="6 7" id="KW-0057">Aromatic amino acid biosynthesis</keyword>
<feature type="binding site" evidence="7">
    <location>
        <position position="77"/>
    </location>
    <ligand>
        <name>substrate</name>
    </ligand>
</feature>
<keyword evidence="7" id="KW-0963">Cytoplasm</keyword>
<evidence type="ECO:0000313" key="9">
    <source>
        <dbReference type="Proteomes" id="UP000051378"/>
    </source>
</evidence>
<dbReference type="GO" id="GO:0004765">
    <property type="term" value="F:shikimate kinase activity"/>
    <property type="evidence" value="ECO:0007669"/>
    <property type="project" value="UniProtKB-UniRule"/>
</dbReference>
<comment type="subcellular location">
    <subcellularLocation>
        <location evidence="7">Cytoplasm</location>
    </subcellularLocation>
</comment>
<comment type="cofactor">
    <cofactor evidence="7">
        <name>Mg(2+)</name>
        <dbReference type="ChEBI" id="CHEBI:18420"/>
    </cofactor>
    <text evidence="7">Binds 1 Mg(2+) ion per subunit.</text>
</comment>
<dbReference type="GO" id="GO:0009073">
    <property type="term" value="P:aromatic amino acid family biosynthetic process"/>
    <property type="evidence" value="ECO:0007669"/>
    <property type="project" value="UniProtKB-KW"/>
</dbReference>
<dbReference type="PRINTS" id="PR01100">
    <property type="entry name" value="SHIKIMTKNASE"/>
</dbReference>
<dbReference type="EMBL" id="AYZL01000006">
    <property type="protein sequence ID" value="KRN04795.1"/>
    <property type="molecule type" value="Genomic_DNA"/>
</dbReference>
<comment type="similarity">
    <text evidence="7">Belongs to the shikimate kinase family.</text>
</comment>
<dbReference type="SUPFAM" id="SSF52540">
    <property type="entry name" value="P-loop containing nucleoside triphosphate hydrolases"/>
    <property type="match status" value="1"/>
</dbReference>
<dbReference type="GO" id="GO:0009423">
    <property type="term" value="P:chorismate biosynthetic process"/>
    <property type="evidence" value="ECO:0007669"/>
    <property type="project" value="UniProtKB-UniRule"/>
</dbReference>
<dbReference type="UniPathway" id="UPA00053">
    <property type="reaction ID" value="UER00088"/>
</dbReference>
<dbReference type="GO" id="GO:0000287">
    <property type="term" value="F:magnesium ion binding"/>
    <property type="evidence" value="ECO:0007669"/>
    <property type="project" value="UniProtKB-UniRule"/>
</dbReference>
<dbReference type="GO" id="GO:0005524">
    <property type="term" value="F:ATP binding"/>
    <property type="evidence" value="ECO:0007669"/>
    <property type="project" value="UniProtKB-UniRule"/>
</dbReference>
<evidence type="ECO:0000256" key="4">
    <source>
        <dbReference type="ARBA" id="ARBA00022777"/>
    </source>
</evidence>
<gene>
    <name evidence="7" type="primary">aroK</name>
    <name evidence="8" type="ORF">FC86_GL001152</name>
</gene>
<evidence type="ECO:0000256" key="2">
    <source>
        <dbReference type="ARBA" id="ARBA00022679"/>
    </source>
</evidence>
<keyword evidence="2 7" id="KW-0808">Transferase</keyword>
<dbReference type="Gene3D" id="3.40.50.300">
    <property type="entry name" value="P-loop containing nucleotide triphosphate hydrolases"/>
    <property type="match status" value="1"/>
</dbReference>
<dbReference type="GO" id="GO:0005829">
    <property type="term" value="C:cytosol"/>
    <property type="evidence" value="ECO:0007669"/>
    <property type="project" value="TreeGrafter"/>
</dbReference>
<feature type="binding site" evidence="7">
    <location>
        <position position="56"/>
    </location>
    <ligand>
        <name>substrate</name>
    </ligand>
</feature>
<dbReference type="InterPro" id="IPR031322">
    <property type="entry name" value="Shikimate/glucono_kinase"/>
</dbReference>
<comment type="pathway">
    <text evidence="7">Metabolic intermediate biosynthesis; chorismate biosynthesis; chorismate from D-erythrose 4-phosphate and phosphoenolpyruvate: step 5/7.</text>
</comment>
<keyword evidence="7" id="KW-0479">Metal-binding</keyword>
<keyword evidence="1 7" id="KW-0028">Amino-acid biosynthesis</keyword>
<comment type="caution">
    <text evidence="7">Lacks conserved residue(s) required for the propagation of feature annotation.</text>
</comment>
<dbReference type="PANTHER" id="PTHR21087:SF16">
    <property type="entry name" value="SHIKIMATE KINASE 1, CHLOROPLASTIC"/>
    <property type="match status" value="1"/>
</dbReference>
<dbReference type="PANTHER" id="PTHR21087">
    <property type="entry name" value="SHIKIMATE KINASE"/>
    <property type="match status" value="1"/>
</dbReference>
<feature type="binding site" evidence="7">
    <location>
        <position position="134"/>
    </location>
    <ligand>
        <name>substrate</name>
    </ligand>
</feature>
<comment type="subunit">
    <text evidence="7">Monomer.</text>
</comment>
<dbReference type="InterPro" id="IPR000623">
    <property type="entry name" value="Shikimate_kinase/TSH1"/>
</dbReference>
<dbReference type="EC" id="2.7.1.71" evidence="7"/>
<dbReference type="PATRIC" id="fig|1423744.4.peg.1182"/>
<sequence length="176" mass="19752">MPVILIGFMGTGKSTVGRLLAESMNQSFCDLDELIEKEAGMTIPTYFDTYGEQVFRQLEQDLLKKAIDEYDILSTGGGTPTISANQKVIQAAMGRTIKLDAPIDEIRARIGDDMNRPIFKKLSQQAFNELKEKRDAIYTKFCDVIIDTSQKNPREIVAEIKALIYSNTDELNYASL</sequence>
<protein>
    <recommendedName>
        <fullName evidence="7">Shikimate kinase</fullName>
        <shortName evidence="7">SK</shortName>
        <ecNumber evidence="7">2.7.1.71</ecNumber>
    </recommendedName>
</protein>
<keyword evidence="4 7" id="KW-0418">Kinase</keyword>
<name>A0A0R2DNS6_9LACO</name>
<dbReference type="GO" id="GO:0008652">
    <property type="term" value="P:amino acid biosynthetic process"/>
    <property type="evidence" value="ECO:0007669"/>
    <property type="project" value="UniProtKB-KW"/>
</dbReference>
<dbReference type="HAMAP" id="MF_00109">
    <property type="entry name" value="Shikimate_kinase"/>
    <property type="match status" value="1"/>
</dbReference>
<dbReference type="OrthoDB" id="9800332at2"/>
<evidence type="ECO:0000256" key="1">
    <source>
        <dbReference type="ARBA" id="ARBA00022605"/>
    </source>
</evidence>
<dbReference type="STRING" id="1423744.FC86_GL001152"/>
<keyword evidence="3 7" id="KW-0547">Nucleotide-binding</keyword>
<evidence type="ECO:0000256" key="6">
    <source>
        <dbReference type="ARBA" id="ARBA00023141"/>
    </source>
</evidence>